<protein>
    <submittedName>
        <fullName evidence="1">Dihydrolipoamide acetyltransferase family protein</fullName>
        <ecNumber evidence="1">2.3.1.-</ecNumber>
    </submittedName>
</protein>
<dbReference type="Proteomes" id="UP001375539">
    <property type="component" value="Unassembled WGS sequence"/>
</dbReference>
<keyword evidence="1" id="KW-0808">Transferase</keyword>
<evidence type="ECO:0000313" key="2">
    <source>
        <dbReference type="Proteomes" id="UP001375539"/>
    </source>
</evidence>
<dbReference type="EMBL" id="JBBKAI010000002">
    <property type="protein sequence ID" value="MEJ8661022.1"/>
    <property type="molecule type" value="Genomic_DNA"/>
</dbReference>
<organism evidence="1 2">
    <name type="scientific">Streptomyces pratisoli</name>
    <dbReference type="NCBI Taxonomy" id="3139917"/>
    <lineage>
        <taxon>Bacteria</taxon>
        <taxon>Bacillati</taxon>
        <taxon>Actinomycetota</taxon>
        <taxon>Actinomycetes</taxon>
        <taxon>Kitasatosporales</taxon>
        <taxon>Streptomycetaceae</taxon>
        <taxon>Streptomyces</taxon>
    </lineage>
</organism>
<comment type="caution">
    <text evidence="1">The sequence shown here is derived from an EMBL/GenBank/DDBJ whole genome shotgun (WGS) entry which is preliminary data.</text>
</comment>
<sequence>MAETLRMPEVAANTAEALLASWNVGLNTPYAAGDPIVTVETEKAVVEVEAEKDGVLLRLLVEAGTTVTVGTPIAVWGAADEPASEVDALVASLGTGAAPATASSASVTASASAPQERATPAGTNAPAPTEAARDGSERVFASPLARRLARASGIDLRAVVGTGPHGRIRRSDVEAAVVRSAGPGETLPEGTTPAIPSTGVASTGVPSTGVPSAGAPAAGARFVDVPNSRMRGAIARRLTESKQNTPHFYLRAGARVDALLELRQQINAGQGVKVSINDLLVKAIASAHVSVPAMNVQWNDTSIRHFSGVDIAVAVATDGGLVTPVVRDVGSLSMSAVATATKDLIARAKERRLRQDELEGGTISITNLGMYGTEDFAAIINPPQAAILAVGAVRQEAVVDDGAIGIASVLRLTLAVDHRSVDGATAAQWMTALVEVLEHPLRILL</sequence>
<reference evidence="1" key="1">
    <citation type="submission" date="2024-03" db="EMBL/GenBank/DDBJ databases">
        <title>Novel Streptomyces species of biotechnological and ecological value are a feature of Machair soil.</title>
        <authorList>
            <person name="Prole J.R."/>
            <person name="Goodfellow M."/>
            <person name="Allenby N."/>
            <person name="Ward A.C."/>
        </authorList>
    </citation>
    <scope>NUCLEOTIDE SEQUENCE</scope>
    <source>
        <strain evidence="1">MS1.AVA.4</strain>
    </source>
</reference>
<gene>
    <name evidence="1" type="ORF">WKI58_31680</name>
</gene>
<keyword evidence="2" id="KW-1185">Reference proteome</keyword>
<proteinExistence type="predicted"/>
<dbReference type="EC" id="2.3.1.-" evidence="1"/>
<keyword evidence="1" id="KW-0012">Acyltransferase</keyword>
<accession>A0ACC6QT63</accession>
<name>A0ACC6QT63_9ACTN</name>
<evidence type="ECO:0000313" key="1">
    <source>
        <dbReference type="EMBL" id="MEJ8661022.1"/>
    </source>
</evidence>